<comment type="caution">
    <text evidence="4">The sequence shown here is derived from an EMBL/GenBank/DDBJ whole genome shotgun (WGS) entry which is preliminary data.</text>
</comment>
<dbReference type="RefSeq" id="XP_043036266.1">
    <property type="nucleotide sequence ID" value="XM_043183588.1"/>
</dbReference>
<dbReference type="Pfam" id="PF00085">
    <property type="entry name" value="Thioredoxin"/>
    <property type="match status" value="1"/>
</dbReference>
<dbReference type="GeneID" id="66105885"/>
<keyword evidence="1" id="KW-1015">Disulfide bond</keyword>
<evidence type="ECO:0000256" key="2">
    <source>
        <dbReference type="SAM" id="MobiDB-lite"/>
    </source>
</evidence>
<dbReference type="PANTHER" id="PTHR46115">
    <property type="entry name" value="THIOREDOXIN-LIKE PROTEIN 1"/>
    <property type="match status" value="1"/>
</dbReference>
<dbReference type="AlphaFoldDB" id="A0A9P7VMP7"/>
<evidence type="ECO:0000256" key="1">
    <source>
        <dbReference type="ARBA" id="ARBA00023157"/>
    </source>
</evidence>
<dbReference type="OrthoDB" id="10263751at2759"/>
<keyword evidence="5" id="KW-1185">Reference proteome</keyword>
<gene>
    <name evidence="4" type="ORF">BT62DRAFT_904909</name>
</gene>
<dbReference type="Proteomes" id="UP000812287">
    <property type="component" value="Unassembled WGS sequence"/>
</dbReference>
<dbReference type="SUPFAM" id="SSF52833">
    <property type="entry name" value="Thioredoxin-like"/>
    <property type="match status" value="1"/>
</dbReference>
<feature type="compositionally biased region" description="Low complexity" evidence="2">
    <location>
        <begin position="78"/>
        <end position="92"/>
    </location>
</feature>
<evidence type="ECO:0000313" key="4">
    <source>
        <dbReference type="EMBL" id="KAG7442766.1"/>
    </source>
</evidence>
<protein>
    <recommendedName>
        <fullName evidence="3">Thioredoxin domain-containing protein</fullName>
    </recommendedName>
</protein>
<dbReference type="EMBL" id="MU250549">
    <property type="protein sequence ID" value="KAG7442766.1"/>
    <property type="molecule type" value="Genomic_DNA"/>
</dbReference>
<feature type="domain" description="Thioredoxin" evidence="3">
    <location>
        <begin position="7"/>
        <end position="57"/>
    </location>
</feature>
<dbReference type="CDD" id="cd02947">
    <property type="entry name" value="TRX_family"/>
    <property type="match status" value="1"/>
</dbReference>
<name>A0A9P7VMP7_9AGAR</name>
<dbReference type="InterPro" id="IPR036249">
    <property type="entry name" value="Thioredoxin-like_sf"/>
</dbReference>
<proteinExistence type="predicted"/>
<organism evidence="4 5">
    <name type="scientific">Guyanagaster necrorhizus</name>
    <dbReference type="NCBI Taxonomy" id="856835"/>
    <lineage>
        <taxon>Eukaryota</taxon>
        <taxon>Fungi</taxon>
        <taxon>Dikarya</taxon>
        <taxon>Basidiomycota</taxon>
        <taxon>Agaricomycotina</taxon>
        <taxon>Agaricomycetes</taxon>
        <taxon>Agaricomycetidae</taxon>
        <taxon>Agaricales</taxon>
        <taxon>Marasmiineae</taxon>
        <taxon>Physalacriaceae</taxon>
        <taxon>Guyanagaster</taxon>
    </lineage>
</organism>
<evidence type="ECO:0000313" key="5">
    <source>
        <dbReference type="Proteomes" id="UP000812287"/>
    </source>
</evidence>
<dbReference type="Gene3D" id="3.40.30.10">
    <property type="entry name" value="Glutaredoxin"/>
    <property type="match status" value="1"/>
</dbReference>
<evidence type="ECO:0000259" key="3">
    <source>
        <dbReference type="Pfam" id="PF00085"/>
    </source>
</evidence>
<feature type="region of interest" description="Disordered" evidence="2">
    <location>
        <begin position="73"/>
        <end position="114"/>
    </location>
</feature>
<accession>A0A9P7VMP7</accession>
<reference evidence="4" key="1">
    <citation type="submission" date="2020-11" db="EMBL/GenBank/DDBJ databases">
        <title>Adaptations for nitrogen fixation in a non-lichenized fungal sporocarp promotes dispersal by wood-feeding termites.</title>
        <authorList>
            <consortium name="DOE Joint Genome Institute"/>
            <person name="Koch R.A."/>
            <person name="Yoon G."/>
            <person name="Arayal U."/>
            <person name="Lail K."/>
            <person name="Amirebrahimi M."/>
            <person name="Labutti K."/>
            <person name="Lipzen A."/>
            <person name="Riley R."/>
            <person name="Barry K."/>
            <person name="Henrissat B."/>
            <person name="Grigoriev I.V."/>
            <person name="Herr J.R."/>
            <person name="Aime M.C."/>
        </authorList>
    </citation>
    <scope>NUCLEOTIDE SEQUENCE</scope>
    <source>
        <strain evidence="4">MCA 3950</strain>
    </source>
</reference>
<dbReference type="InterPro" id="IPR013766">
    <property type="entry name" value="Thioredoxin_domain"/>
</dbReference>
<sequence length="140" mass="14903">MDPLFNSCRCGPCHAIAPTFEDLSRTYKNINFLKCDVDAAKDAASAYRVGRHSFIFLRGTEKIDKVPPLENAIRRHSTGSSGSASGAFSGTGHTLGGGPANSSSKANDGGPQVAGLGPDRQTKVFLALIATYIFFWYLSS</sequence>